<gene>
    <name evidence="5" type="ORF">E1269_15850</name>
</gene>
<sequence length="439" mass="45946">MRAIHEATARPLRANTVATALRARSTRAGGSCRSDAVWLTWASFSTAVNGGSNRFDRIDSIFCYVTPGPRNPETCRHGREEASAVGEHRTTLAAVAARAGVSQSTASLAFSGQGPVAEATRQRVLDAARELGYLGPDPMASSLRRGRSGIVGAVIGERLLYAFRDPVAVALLDGLADALGPSGAGLLLLSGDAHRSGPTPEQVARMPLDAAVFATCGGDDDPLLDQFVGRGVPVVAVDGPDRPDVVLLDIDDYGGSAELARHVADLGHYRVGVVTLPLRLDGRRGHVDTARREATAYADCRLRLAAVEDTFGPVVAVEAAANLIEEGEQAAGALLDESPDKPTAIIAQSDLLAVGVVRAAEAAGLRVPDDLTVVGFDGIDTPWLGERRLTTVIQPIVEKGRVTGRMVTDLLGGTRPDNVRLPVHLRVGSTSAPPPAPFP</sequence>
<dbReference type="PROSITE" id="PS50932">
    <property type="entry name" value="HTH_LACI_2"/>
    <property type="match status" value="1"/>
</dbReference>
<dbReference type="InterPro" id="IPR028082">
    <property type="entry name" value="Peripla_BP_I"/>
</dbReference>
<comment type="caution">
    <text evidence="5">The sequence shown here is derived from an EMBL/GenBank/DDBJ whole genome shotgun (WGS) entry which is preliminary data.</text>
</comment>
<dbReference type="CDD" id="cd06279">
    <property type="entry name" value="PBP1_LacI-like"/>
    <property type="match status" value="1"/>
</dbReference>
<evidence type="ECO:0000256" key="2">
    <source>
        <dbReference type="ARBA" id="ARBA00023125"/>
    </source>
</evidence>
<evidence type="ECO:0000256" key="3">
    <source>
        <dbReference type="ARBA" id="ARBA00023163"/>
    </source>
</evidence>
<dbReference type="Gene3D" id="1.10.260.40">
    <property type="entry name" value="lambda repressor-like DNA-binding domains"/>
    <property type="match status" value="1"/>
</dbReference>
<evidence type="ECO:0000313" key="6">
    <source>
        <dbReference type="Proteomes" id="UP000294739"/>
    </source>
</evidence>
<dbReference type="InParanoid" id="A0A4R5D632"/>
<organism evidence="5 6">
    <name type="scientific">Jiangella asiatica</name>
    <dbReference type="NCBI Taxonomy" id="2530372"/>
    <lineage>
        <taxon>Bacteria</taxon>
        <taxon>Bacillati</taxon>
        <taxon>Actinomycetota</taxon>
        <taxon>Actinomycetes</taxon>
        <taxon>Jiangellales</taxon>
        <taxon>Jiangellaceae</taxon>
        <taxon>Jiangella</taxon>
    </lineage>
</organism>
<dbReference type="GO" id="GO:0003700">
    <property type="term" value="F:DNA-binding transcription factor activity"/>
    <property type="evidence" value="ECO:0007669"/>
    <property type="project" value="TreeGrafter"/>
</dbReference>
<keyword evidence="3" id="KW-0804">Transcription</keyword>
<proteinExistence type="predicted"/>
<evidence type="ECO:0000259" key="4">
    <source>
        <dbReference type="PROSITE" id="PS50932"/>
    </source>
</evidence>
<dbReference type="InterPro" id="IPR010982">
    <property type="entry name" value="Lambda_DNA-bd_dom_sf"/>
</dbReference>
<accession>A0A4R5D632</accession>
<dbReference type="Gene3D" id="3.40.50.2300">
    <property type="match status" value="2"/>
</dbReference>
<dbReference type="InterPro" id="IPR046335">
    <property type="entry name" value="LacI/GalR-like_sensor"/>
</dbReference>
<dbReference type="SUPFAM" id="SSF53822">
    <property type="entry name" value="Periplasmic binding protein-like I"/>
    <property type="match status" value="1"/>
</dbReference>
<dbReference type="AlphaFoldDB" id="A0A4R5D632"/>
<dbReference type="SUPFAM" id="SSF47413">
    <property type="entry name" value="lambda repressor-like DNA-binding domains"/>
    <property type="match status" value="1"/>
</dbReference>
<dbReference type="PANTHER" id="PTHR30146:SF138">
    <property type="entry name" value="TRANSCRIPTIONAL REGULATORY PROTEIN"/>
    <property type="match status" value="1"/>
</dbReference>
<evidence type="ECO:0000313" key="5">
    <source>
        <dbReference type="EMBL" id="TDE08899.1"/>
    </source>
</evidence>
<dbReference type="Pfam" id="PF00356">
    <property type="entry name" value="LacI"/>
    <property type="match status" value="1"/>
</dbReference>
<dbReference type="CDD" id="cd01392">
    <property type="entry name" value="HTH_LacI"/>
    <property type="match status" value="1"/>
</dbReference>
<dbReference type="PANTHER" id="PTHR30146">
    <property type="entry name" value="LACI-RELATED TRANSCRIPTIONAL REPRESSOR"/>
    <property type="match status" value="1"/>
</dbReference>
<keyword evidence="6" id="KW-1185">Reference proteome</keyword>
<dbReference type="InterPro" id="IPR000843">
    <property type="entry name" value="HTH_LacI"/>
</dbReference>
<dbReference type="FunCoup" id="A0A4R5D632">
    <property type="interactions" value="24"/>
</dbReference>
<reference evidence="5 6" key="1">
    <citation type="submission" date="2019-03" db="EMBL/GenBank/DDBJ databases">
        <title>Draft genome sequences of novel Actinobacteria.</title>
        <authorList>
            <person name="Sahin N."/>
            <person name="Ay H."/>
            <person name="Saygin H."/>
        </authorList>
    </citation>
    <scope>NUCLEOTIDE SEQUENCE [LARGE SCALE GENOMIC DNA]</scope>
    <source>
        <strain evidence="5 6">5K138</strain>
    </source>
</reference>
<feature type="domain" description="HTH lacI-type" evidence="4">
    <location>
        <begin position="90"/>
        <end position="145"/>
    </location>
</feature>
<dbReference type="OrthoDB" id="5171752at2"/>
<dbReference type="EMBL" id="SMKZ01000021">
    <property type="protein sequence ID" value="TDE08899.1"/>
    <property type="molecule type" value="Genomic_DNA"/>
</dbReference>
<keyword evidence="1" id="KW-0805">Transcription regulation</keyword>
<dbReference type="GO" id="GO:0000976">
    <property type="term" value="F:transcription cis-regulatory region binding"/>
    <property type="evidence" value="ECO:0007669"/>
    <property type="project" value="TreeGrafter"/>
</dbReference>
<dbReference type="Proteomes" id="UP000294739">
    <property type="component" value="Unassembled WGS sequence"/>
</dbReference>
<name>A0A4R5D632_9ACTN</name>
<dbReference type="Pfam" id="PF13377">
    <property type="entry name" value="Peripla_BP_3"/>
    <property type="match status" value="1"/>
</dbReference>
<protein>
    <submittedName>
        <fullName evidence="5">LacI family DNA-binding transcriptional regulator</fullName>
    </submittedName>
</protein>
<dbReference type="SMART" id="SM00354">
    <property type="entry name" value="HTH_LACI"/>
    <property type="match status" value="1"/>
</dbReference>
<evidence type="ECO:0000256" key="1">
    <source>
        <dbReference type="ARBA" id="ARBA00023015"/>
    </source>
</evidence>
<keyword evidence="2 5" id="KW-0238">DNA-binding</keyword>